<dbReference type="InterPro" id="IPR014710">
    <property type="entry name" value="RmlC-like_jellyroll"/>
</dbReference>
<keyword evidence="2" id="KW-1185">Reference proteome</keyword>
<dbReference type="PANTHER" id="PTHR36156">
    <property type="entry name" value="SLR2101 PROTEIN"/>
    <property type="match status" value="1"/>
</dbReference>
<reference evidence="1" key="1">
    <citation type="submission" date="2020-01" db="EMBL/GenBank/DDBJ databases">
        <authorList>
            <consortium name="DOE Joint Genome Institute"/>
            <person name="Haridas S."/>
            <person name="Albert R."/>
            <person name="Binder M."/>
            <person name="Bloem J."/>
            <person name="Labutti K."/>
            <person name="Salamov A."/>
            <person name="Andreopoulos B."/>
            <person name="Baker S.E."/>
            <person name="Barry K."/>
            <person name="Bills G."/>
            <person name="Bluhm B.H."/>
            <person name="Cannon C."/>
            <person name="Castanera R."/>
            <person name="Culley D.E."/>
            <person name="Daum C."/>
            <person name="Ezra D."/>
            <person name="Gonzalez J.B."/>
            <person name="Henrissat B."/>
            <person name="Kuo A."/>
            <person name="Liang C."/>
            <person name="Lipzen A."/>
            <person name="Lutzoni F."/>
            <person name="Magnuson J."/>
            <person name="Mondo S."/>
            <person name="Nolan M."/>
            <person name="Ohm R."/>
            <person name="Pangilinan J."/>
            <person name="Park H.-J."/>
            <person name="Ramirez L."/>
            <person name="Alfaro M."/>
            <person name="Sun H."/>
            <person name="Tritt A."/>
            <person name="Yoshinaga Y."/>
            <person name="Zwiers L.-H."/>
            <person name="Turgeon B.G."/>
            <person name="Goodwin S.B."/>
            <person name="Spatafora J.W."/>
            <person name="Crous P.W."/>
            <person name="Grigoriev I.V."/>
        </authorList>
    </citation>
    <scope>NUCLEOTIDE SEQUENCE</scope>
    <source>
        <strain evidence="1">P77</strain>
    </source>
</reference>
<dbReference type="PANTHER" id="PTHR36156:SF2">
    <property type="entry name" value="CUPIN TYPE-2 DOMAIN-CONTAINING PROTEIN"/>
    <property type="match status" value="1"/>
</dbReference>
<accession>A0A6A5KVD6</accession>
<name>A0A6A5KVD6_9PLEO</name>
<organism evidence="1 2">
    <name type="scientific">Decorospora gaudefroyi</name>
    <dbReference type="NCBI Taxonomy" id="184978"/>
    <lineage>
        <taxon>Eukaryota</taxon>
        <taxon>Fungi</taxon>
        <taxon>Dikarya</taxon>
        <taxon>Ascomycota</taxon>
        <taxon>Pezizomycotina</taxon>
        <taxon>Dothideomycetes</taxon>
        <taxon>Pleosporomycetidae</taxon>
        <taxon>Pleosporales</taxon>
        <taxon>Pleosporineae</taxon>
        <taxon>Pleosporaceae</taxon>
        <taxon>Decorospora</taxon>
    </lineage>
</organism>
<gene>
    <name evidence="1" type="ORF">BDW02DRAFT_515254</name>
</gene>
<dbReference type="Gene3D" id="2.60.120.10">
    <property type="entry name" value="Jelly Rolls"/>
    <property type="match status" value="1"/>
</dbReference>
<dbReference type="SUPFAM" id="SSF51182">
    <property type="entry name" value="RmlC-like cupins"/>
    <property type="match status" value="1"/>
</dbReference>
<dbReference type="OrthoDB" id="5840532at2759"/>
<evidence type="ECO:0008006" key="3">
    <source>
        <dbReference type="Google" id="ProtNLM"/>
    </source>
</evidence>
<dbReference type="InterPro" id="IPR047142">
    <property type="entry name" value="OryJ/VirC-like"/>
</dbReference>
<protein>
    <recommendedName>
        <fullName evidence="3">Cupin 2 conserved barrel domain-containing protein</fullName>
    </recommendedName>
</protein>
<dbReference type="Proteomes" id="UP000800040">
    <property type="component" value="Unassembled WGS sequence"/>
</dbReference>
<evidence type="ECO:0000313" key="2">
    <source>
        <dbReference type="Proteomes" id="UP000800040"/>
    </source>
</evidence>
<evidence type="ECO:0000313" key="1">
    <source>
        <dbReference type="EMBL" id="KAF1839311.1"/>
    </source>
</evidence>
<dbReference type="InterPro" id="IPR011051">
    <property type="entry name" value="RmlC_Cupin_sf"/>
</dbReference>
<dbReference type="AlphaFoldDB" id="A0A6A5KVD6"/>
<feature type="non-terminal residue" evidence="1">
    <location>
        <position position="69"/>
    </location>
</feature>
<sequence length="69" mass="7629">MHRTVSIDYVVVTNGRVEMWMDGGACVGLRPGDHVVQRGTMHRWVNPSETEPARVLAVTLPCEPFVIPG</sequence>
<dbReference type="EMBL" id="ML975246">
    <property type="protein sequence ID" value="KAF1839311.1"/>
    <property type="molecule type" value="Genomic_DNA"/>
</dbReference>
<dbReference type="CDD" id="cd02231">
    <property type="entry name" value="cupin_BLL6423-like"/>
    <property type="match status" value="1"/>
</dbReference>
<proteinExistence type="predicted"/>